<dbReference type="Proteomes" id="UP000021816">
    <property type="component" value="Unassembled WGS sequence"/>
</dbReference>
<dbReference type="GO" id="GO:0005886">
    <property type="term" value="C:plasma membrane"/>
    <property type="evidence" value="ECO:0007669"/>
    <property type="project" value="UniProtKB-SubCell"/>
</dbReference>
<evidence type="ECO:0000256" key="4">
    <source>
        <dbReference type="ARBA" id="ARBA00022679"/>
    </source>
</evidence>
<feature type="transmembrane region" description="Helical" evidence="8">
    <location>
        <begin position="372"/>
        <end position="389"/>
    </location>
</feature>
<dbReference type="PANTHER" id="PTHR33908:SF11">
    <property type="entry name" value="MEMBRANE PROTEIN"/>
    <property type="match status" value="1"/>
</dbReference>
<dbReference type="InterPro" id="IPR050297">
    <property type="entry name" value="LipidA_mod_glycosyltrf_83"/>
</dbReference>
<keyword evidence="5 8" id="KW-0812">Transmembrane</keyword>
<feature type="transmembrane region" description="Helical" evidence="8">
    <location>
        <begin position="207"/>
        <end position="227"/>
    </location>
</feature>
<organism evidence="9 10">
    <name type="scientific">Candidatus Accumulibacter appositus</name>
    <dbReference type="NCBI Taxonomy" id="1454003"/>
    <lineage>
        <taxon>Bacteria</taxon>
        <taxon>Pseudomonadati</taxon>
        <taxon>Pseudomonadota</taxon>
        <taxon>Betaproteobacteria</taxon>
        <taxon>Candidatus Accumulibacter</taxon>
    </lineage>
</organism>
<evidence type="ECO:0000256" key="1">
    <source>
        <dbReference type="ARBA" id="ARBA00004651"/>
    </source>
</evidence>
<evidence type="ECO:0000256" key="8">
    <source>
        <dbReference type="SAM" id="Phobius"/>
    </source>
</evidence>
<accession>A0A011PMI3</accession>
<keyword evidence="6 8" id="KW-1133">Transmembrane helix</keyword>
<evidence type="ECO:0000256" key="6">
    <source>
        <dbReference type="ARBA" id="ARBA00022989"/>
    </source>
</evidence>
<feature type="transmembrane region" description="Helical" evidence="8">
    <location>
        <begin position="317"/>
        <end position="334"/>
    </location>
</feature>
<feature type="transmembrane region" description="Helical" evidence="8">
    <location>
        <begin position="346"/>
        <end position="366"/>
    </location>
</feature>
<evidence type="ECO:0000256" key="5">
    <source>
        <dbReference type="ARBA" id="ARBA00022692"/>
    </source>
</evidence>
<feature type="transmembrane region" description="Helical" evidence="8">
    <location>
        <begin position="137"/>
        <end position="155"/>
    </location>
</feature>
<evidence type="ECO:0000256" key="7">
    <source>
        <dbReference type="ARBA" id="ARBA00023136"/>
    </source>
</evidence>
<sequence length="490" mass="54898">MDRTLIPKAWGFAQRVPPVALAFVASLLLSAVAVSGTILVGRDAALYLHVAEQVLEQGPGVARTLFDWPWFSLLLAGTNWLLGLPLEQSAYLWCALFMAGSCALLVAITERTFLGSGYWACLVVLSVPAFNQFRYDILREFGFWFFCILALWLTLKWYERGDWKWAALLQLAIVAGALFRLEAVFLMPVLAFCLAPELKTRQAWARLLQLSVLPIGCLLVILILALAGSDAPTARFANFWSLLSPQGILTSLDALGKGLAQGGLQEHGPDDANRIVFLGLSALIVSKFFTLCGPFAVPFLYPASWLAVRDFWQRLRPFAWAWLLYFCILELFFLRYGFLNSRYISFLNLLAVPLLTAALVVLVGRFPRYAKFLLGLALLVMLANVISLGSKKTHYREASAWIQHNTQPSDTIYYDDSRIAYYAGRGYPRMLPPQELLMAAEPDYLRSVRYFVISAKENDPSLENWLAGQGKRVLSRFANRKGETILILGD</sequence>
<dbReference type="GO" id="GO:0009103">
    <property type="term" value="P:lipopolysaccharide biosynthetic process"/>
    <property type="evidence" value="ECO:0007669"/>
    <property type="project" value="UniProtKB-ARBA"/>
</dbReference>
<feature type="transmembrane region" description="Helical" evidence="8">
    <location>
        <begin position="89"/>
        <end position="107"/>
    </location>
</feature>
<feature type="transmembrane region" description="Helical" evidence="8">
    <location>
        <begin position="20"/>
        <end position="41"/>
    </location>
</feature>
<dbReference type="EMBL" id="JEMX01000081">
    <property type="protein sequence ID" value="EXI78055.1"/>
    <property type="molecule type" value="Genomic_DNA"/>
</dbReference>
<feature type="transmembrane region" description="Helical" evidence="8">
    <location>
        <begin position="167"/>
        <end position="195"/>
    </location>
</feature>
<dbReference type="GO" id="GO:0016763">
    <property type="term" value="F:pentosyltransferase activity"/>
    <property type="evidence" value="ECO:0007669"/>
    <property type="project" value="TreeGrafter"/>
</dbReference>
<dbReference type="AlphaFoldDB" id="A0A011PMI3"/>
<comment type="caution">
    <text evidence="9">The sequence shown here is derived from an EMBL/GenBank/DDBJ whole genome shotgun (WGS) entry which is preliminary data.</text>
</comment>
<feature type="transmembrane region" description="Helical" evidence="8">
    <location>
        <begin position="113"/>
        <end position="130"/>
    </location>
</feature>
<keyword evidence="7 8" id="KW-0472">Membrane</keyword>
<evidence type="ECO:0000256" key="3">
    <source>
        <dbReference type="ARBA" id="ARBA00022676"/>
    </source>
</evidence>
<reference evidence="9 10" key="1">
    <citation type="submission" date="2014-02" db="EMBL/GenBank/DDBJ databases">
        <title>Expanding our view of genomic diversity in Candidatus Accumulibacter clades.</title>
        <authorList>
            <person name="Skennerton C.T."/>
            <person name="Barr J.J."/>
            <person name="Slater F.R."/>
            <person name="Bond P.L."/>
            <person name="Tyson G.W."/>
        </authorList>
    </citation>
    <scope>NUCLEOTIDE SEQUENCE [LARGE SCALE GENOMIC DNA]</scope>
    <source>
        <strain evidence="10">BA-92</strain>
    </source>
</reference>
<protein>
    <submittedName>
        <fullName evidence="9">Uncharacterized protein</fullName>
    </submittedName>
</protein>
<name>A0A011PMI3_9PROT</name>
<evidence type="ECO:0000256" key="2">
    <source>
        <dbReference type="ARBA" id="ARBA00022475"/>
    </source>
</evidence>
<comment type="subcellular location">
    <subcellularLocation>
        <location evidence="1">Cell membrane</location>
        <topology evidence="1">Multi-pass membrane protein</topology>
    </subcellularLocation>
</comment>
<proteinExistence type="predicted"/>
<dbReference type="PANTHER" id="PTHR33908">
    <property type="entry name" value="MANNOSYLTRANSFERASE YKCB-RELATED"/>
    <property type="match status" value="1"/>
</dbReference>
<dbReference type="PATRIC" id="fig|1454003.3.peg.3381"/>
<keyword evidence="3" id="KW-0328">Glycosyltransferase</keyword>
<evidence type="ECO:0000313" key="10">
    <source>
        <dbReference type="Proteomes" id="UP000021816"/>
    </source>
</evidence>
<evidence type="ECO:0000313" key="9">
    <source>
        <dbReference type="EMBL" id="EXI78055.1"/>
    </source>
</evidence>
<keyword evidence="2" id="KW-1003">Cell membrane</keyword>
<feature type="transmembrane region" description="Helical" evidence="8">
    <location>
        <begin position="275"/>
        <end position="297"/>
    </location>
</feature>
<keyword evidence="4" id="KW-0808">Transferase</keyword>
<gene>
    <name evidence="9" type="ORF">AW10_03323</name>
</gene>